<name>A0A6C0ICJ0_9ZZZZ</name>
<evidence type="ECO:0000313" key="1">
    <source>
        <dbReference type="EMBL" id="QHT90126.1"/>
    </source>
</evidence>
<dbReference type="EMBL" id="MN740152">
    <property type="protein sequence ID" value="QHT90126.1"/>
    <property type="molecule type" value="Genomic_DNA"/>
</dbReference>
<reference evidence="1" key="1">
    <citation type="journal article" date="2020" name="Nature">
        <title>Giant virus diversity and host interactions through global metagenomics.</title>
        <authorList>
            <person name="Schulz F."/>
            <person name="Roux S."/>
            <person name="Paez-Espino D."/>
            <person name="Jungbluth S."/>
            <person name="Walsh D.A."/>
            <person name="Denef V.J."/>
            <person name="McMahon K.D."/>
            <person name="Konstantinidis K.T."/>
            <person name="Eloe-Fadrosh E.A."/>
            <person name="Kyrpides N.C."/>
            <person name="Woyke T."/>
        </authorList>
    </citation>
    <scope>NUCLEOTIDE SEQUENCE</scope>
    <source>
        <strain evidence="1">GVMAG-M-3300023184-62</strain>
    </source>
</reference>
<proteinExistence type="predicted"/>
<protein>
    <submittedName>
        <fullName evidence="1">Uncharacterized protein</fullName>
    </submittedName>
</protein>
<accession>A0A6C0ICJ0</accession>
<sequence length="348" mass="37336">MSSCQQAKNKNASSQRSLDLDIITLRRINIRGPNNSIVNSNSALISDGNGLAFWSTITVGATSTSNTIATIRSLNIASNSALLSDGYGGSYWGVGQGGAATSLANISSLLMSTIWVSSLAVNTSYINPLYSVDINGSLRASNILVGQALTFAGASNLYNKTAIADVPSYLGSNGRDLLIYKSGENPGSVRVQTTGSFQIEILNSNLSWPTYSNVPANIPFRVDSTGVQLSGLRIPALATCNVYIPDNYYVGNLSTYAPKLSNLDYYLDSTDMGSYLFFSSPSNINIYPPGVNLNTAPQPIQGNFFVLRNLGSNYVNVYTDSNTNFPIITRTTATFFYVGAPQNFWTPM</sequence>
<organism evidence="1">
    <name type="scientific">viral metagenome</name>
    <dbReference type="NCBI Taxonomy" id="1070528"/>
    <lineage>
        <taxon>unclassified sequences</taxon>
        <taxon>metagenomes</taxon>
        <taxon>organismal metagenomes</taxon>
    </lineage>
</organism>
<dbReference type="AlphaFoldDB" id="A0A6C0ICJ0"/>